<evidence type="ECO:0000256" key="2">
    <source>
        <dbReference type="SAM" id="MobiDB-lite"/>
    </source>
</evidence>
<feature type="region of interest" description="Disordered" evidence="2">
    <location>
        <begin position="56"/>
        <end position="98"/>
    </location>
</feature>
<dbReference type="EMBL" id="JAHRHJ020000002">
    <property type="protein sequence ID" value="KAH9326384.1"/>
    <property type="molecule type" value="Genomic_DNA"/>
</dbReference>
<protein>
    <submittedName>
        <fullName evidence="3">Uncharacterized protein</fullName>
    </submittedName>
</protein>
<dbReference type="Proteomes" id="UP000824469">
    <property type="component" value="Unassembled WGS sequence"/>
</dbReference>
<proteinExistence type="inferred from homology"/>
<accession>A0AA38GPZ9</accession>
<gene>
    <name evidence="3" type="ORF">KI387_006562</name>
</gene>
<dbReference type="InterPro" id="IPR021298">
    <property type="entry name" value="CFAP298"/>
</dbReference>
<feature type="compositionally biased region" description="Acidic residues" evidence="2">
    <location>
        <begin position="60"/>
        <end position="69"/>
    </location>
</feature>
<dbReference type="GO" id="GO:0003352">
    <property type="term" value="P:regulation of cilium movement"/>
    <property type="evidence" value="ECO:0007669"/>
    <property type="project" value="InterPro"/>
</dbReference>
<evidence type="ECO:0000313" key="3">
    <source>
        <dbReference type="EMBL" id="KAH9326384.1"/>
    </source>
</evidence>
<comment type="similarity">
    <text evidence="1">Belongs to the CFAP298 family.</text>
</comment>
<name>A0AA38GPZ9_TAXCH</name>
<dbReference type="AlphaFoldDB" id="A0AA38GPZ9"/>
<evidence type="ECO:0000256" key="1">
    <source>
        <dbReference type="ARBA" id="ARBA00009619"/>
    </source>
</evidence>
<feature type="non-terminal residue" evidence="3">
    <location>
        <position position="164"/>
    </location>
</feature>
<reference evidence="3 4" key="1">
    <citation type="journal article" date="2021" name="Nat. Plants">
        <title>The Taxus genome provides insights into paclitaxel biosynthesis.</title>
        <authorList>
            <person name="Xiong X."/>
            <person name="Gou J."/>
            <person name="Liao Q."/>
            <person name="Li Y."/>
            <person name="Zhou Q."/>
            <person name="Bi G."/>
            <person name="Li C."/>
            <person name="Du R."/>
            <person name="Wang X."/>
            <person name="Sun T."/>
            <person name="Guo L."/>
            <person name="Liang H."/>
            <person name="Lu P."/>
            <person name="Wu Y."/>
            <person name="Zhang Z."/>
            <person name="Ro D.K."/>
            <person name="Shang Y."/>
            <person name="Huang S."/>
            <person name="Yan J."/>
        </authorList>
    </citation>
    <scope>NUCLEOTIDE SEQUENCE [LARGE SCALE GENOMIC DNA]</scope>
    <source>
        <strain evidence="3">Ta-2019</strain>
    </source>
</reference>
<dbReference type="PANTHER" id="PTHR13238:SF0">
    <property type="entry name" value="CILIA- AND FLAGELLA-ASSOCIATED PROTEIN 298"/>
    <property type="match status" value="1"/>
</dbReference>
<organism evidence="3 4">
    <name type="scientific">Taxus chinensis</name>
    <name type="common">Chinese yew</name>
    <name type="synonym">Taxus wallichiana var. chinensis</name>
    <dbReference type="NCBI Taxonomy" id="29808"/>
    <lineage>
        <taxon>Eukaryota</taxon>
        <taxon>Viridiplantae</taxon>
        <taxon>Streptophyta</taxon>
        <taxon>Embryophyta</taxon>
        <taxon>Tracheophyta</taxon>
        <taxon>Spermatophyta</taxon>
        <taxon>Pinopsida</taxon>
        <taxon>Pinidae</taxon>
        <taxon>Conifers II</taxon>
        <taxon>Cupressales</taxon>
        <taxon>Taxaceae</taxon>
        <taxon>Taxus</taxon>
    </lineage>
</organism>
<sequence>MVIIHISQSDQRQFLYECPATQSLEIIIRDIVNIHNLQTRIQNLCVHGEQLSLYGPAMPEDADESDTEEPSYSSKIRGPYYNKDPSRRRTGEACDPTAAETIEENTDRSRCICFKEPGSLQNPTCIECLKGPSPKYERSNYDLLSYGGCQVMTQYNNFWLTTSK</sequence>
<dbReference type="OMA" id="HECSHED"/>
<comment type="caution">
    <text evidence="3">The sequence shown here is derived from an EMBL/GenBank/DDBJ whole genome shotgun (WGS) entry which is preliminary data.</text>
</comment>
<dbReference type="PANTHER" id="PTHR13238">
    <property type="entry name" value="PROTEIN C21ORF59"/>
    <property type="match status" value="1"/>
</dbReference>
<evidence type="ECO:0000313" key="4">
    <source>
        <dbReference type="Proteomes" id="UP000824469"/>
    </source>
</evidence>
<keyword evidence="4" id="KW-1185">Reference proteome</keyword>